<dbReference type="InterPro" id="IPR050571">
    <property type="entry name" value="Class-IV_PLP-Dep_Aminotrnsfr"/>
</dbReference>
<protein>
    <recommendedName>
        <fullName evidence="7">Probable branched-chain-amino-acid aminotransferase</fullName>
        <ecNumber evidence="6">2.6.1.42</ecNumber>
    </recommendedName>
</protein>
<evidence type="ECO:0000256" key="10">
    <source>
        <dbReference type="ARBA" id="ARBA00048798"/>
    </source>
</evidence>
<keyword evidence="8" id="KW-0100">Branched-chain amino acid biosynthesis</keyword>
<evidence type="ECO:0000256" key="1">
    <source>
        <dbReference type="ARBA" id="ARBA00003109"/>
    </source>
</evidence>
<dbReference type="GO" id="GO:0005829">
    <property type="term" value="C:cytosol"/>
    <property type="evidence" value="ECO:0007669"/>
    <property type="project" value="TreeGrafter"/>
</dbReference>
<dbReference type="InterPro" id="IPR043132">
    <property type="entry name" value="BCAT-like_C"/>
</dbReference>
<keyword evidence="8" id="KW-0028">Amino-acid biosynthesis</keyword>
<evidence type="ECO:0000256" key="4">
    <source>
        <dbReference type="ARBA" id="ARBA00005072"/>
    </source>
</evidence>
<evidence type="ECO:0000313" key="13">
    <source>
        <dbReference type="Proteomes" id="UP000553706"/>
    </source>
</evidence>
<comment type="pathway">
    <text evidence="2">Amino-acid biosynthesis; L-isoleucine biosynthesis; L-isoleucine from 2-oxobutanoate: step 4/4.</text>
</comment>
<dbReference type="GO" id="GO:0009082">
    <property type="term" value="P:branched-chain amino acid biosynthetic process"/>
    <property type="evidence" value="ECO:0007669"/>
    <property type="project" value="UniProtKB-KW"/>
</dbReference>
<comment type="caution">
    <text evidence="12">The sequence shown here is derived from an EMBL/GenBank/DDBJ whole genome shotgun (WGS) entry which is preliminary data.</text>
</comment>
<dbReference type="Gene3D" id="3.20.10.10">
    <property type="entry name" value="D-amino Acid Aminotransferase, subunit A, domain 2"/>
    <property type="match status" value="1"/>
</dbReference>
<evidence type="ECO:0000256" key="8">
    <source>
        <dbReference type="ARBA" id="ARBA00023304"/>
    </source>
</evidence>
<evidence type="ECO:0000256" key="5">
    <source>
        <dbReference type="ARBA" id="ARBA00009320"/>
    </source>
</evidence>
<dbReference type="Gene3D" id="3.30.470.10">
    <property type="match status" value="1"/>
</dbReference>
<keyword evidence="12" id="KW-0808">Transferase</keyword>
<dbReference type="AlphaFoldDB" id="A0A840VFJ2"/>
<evidence type="ECO:0000256" key="2">
    <source>
        <dbReference type="ARBA" id="ARBA00004824"/>
    </source>
</evidence>
<dbReference type="Pfam" id="PF01063">
    <property type="entry name" value="Aminotran_4"/>
    <property type="match status" value="1"/>
</dbReference>
<proteinExistence type="inferred from homology"/>
<comment type="similarity">
    <text evidence="5">Belongs to the class-IV pyridoxal-phosphate-dependent aminotransferase family.</text>
</comment>
<keyword evidence="12" id="KW-0032">Aminotransferase</keyword>
<evidence type="ECO:0000256" key="7">
    <source>
        <dbReference type="ARBA" id="ARBA00014472"/>
    </source>
</evidence>
<comment type="catalytic activity">
    <reaction evidence="11">
        <text>L-leucine + 2-oxoglutarate = 4-methyl-2-oxopentanoate + L-glutamate</text>
        <dbReference type="Rhea" id="RHEA:18321"/>
        <dbReference type="ChEBI" id="CHEBI:16810"/>
        <dbReference type="ChEBI" id="CHEBI:17865"/>
        <dbReference type="ChEBI" id="CHEBI:29985"/>
        <dbReference type="ChEBI" id="CHEBI:57427"/>
        <dbReference type="EC" id="2.6.1.42"/>
    </reaction>
</comment>
<dbReference type="SUPFAM" id="SSF56752">
    <property type="entry name" value="D-aminoacid aminotransferase-like PLP-dependent enzymes"/>
    <property type="match status" value="1"/>
</dbReference>
<comment type="function">
    <text evidence="1">Acts on leucine, isoleucine and valine.</text>
</comment>
<dbReference type="RefSeq" id="WP_183267477.1">
    <property type="nucleotide sequence ID" value="NZ_JACHFJ010000018.1"/>
</dbReference>
<comment type="pathway">
    <text evidence="3">Amino-acid biosynthesis; L-valine biosynthesis; L-valine from pyruvate: step 4/4.</text>
</comment>
<evidence type="ECO:0000313" key="12">
    <source>
        <dbReference type="EMBL" id="MBB5374466.1"/>
    </source>
</evidence>
<evidence type="ECO:0000256" key="3">
    <source>
        <dbReference type="ARBA" id="ARBA00004931"/>
    </source>
</evidence>
<dbReference type="PANTHER" id="PTHR42743">
    <property type="entry name" value="AMINO-ACID AMINOTRANSFERASE"/>
    <property type="match status" value="1"/>
</dbReference>
<organism evidence="12 13">
    <name type="scientific">Acidocella aromatica</name>
    <dbReference type="NCBI Taxonomy" id="1303579"/>
    <lineage>
        <taxon>Bacteria</taxon>
        <taxon>Pseudomonadati</taxon>
        <taxon>Pseudomonadota</taxon>
        <taxon>Alphaproteobacteria</taxon>
        <taxon>Acetobacterales</taxon>
        <taxon>Acidocellaceae</taxon>
        <taxon>Acidocella</taxon>
    </lineage>
</organism>
<gene>
    <name evidence="12" type="ORF">HNP71_002740</name>
</gene>
<dbReference type="InterPro" id="IPR036038">
    <property type="entry name" value="Aminotransferase-like"/>
</dbReference>
<name>A0A840VFJ2_9PROT</name>
<sequence length="255" mass="26947">MTVWLNGALRPASEARIDPADRGFLLGDGLFETMAAHAGAVPELTRHYARLCAGAALLRIPVPLTRQELAVAVHDLLAAQRLTDAALRLTLTRGPGPRGLLPPSAPAPTLLLTAASLPPPGGPLRLVTSAIRRDEDSPLSAIKSLNYLPGVLARMEAAERGADDALLLNRAGRVAETSIANLFVRLRGEWVTPPVAEGALPGIRRACLLDAGKLREAPVTPEELRQAEAVCAGNALSLRPVSMIDNYSLPSLNMP</sequence>
<dbReference type="InterPro" id="IPR043131">
    <property type="entry name" value="BCAT-like_N"/>
</dbReference>
<dbReference type="GO" id="GO:0004084">
    <property type="term" value="F:branched-chain-amino-acid transaminase activity"/>
    <property type="evidence" value="ECO:0007669"/>
    <property type="project" value="UniProtKB-EC"/>
</dbReference>
<dbReference type="EMBL" id="JACHFJ010000018">
    <property type="protein sequence ID" value="MBB5374466.1"/>
    <property type="molecule type" value="Genomic_DNA"/>
</dbReference>
<keyword evidence="13" id="KW-1185">Reference proteome</keyword>
<reference evidence="12 13" key="1">
    <citation type="submission" date="2020-08" db="EMBL/GenBank/DDBJ databases">
        <title>Genomic Encyclopedia of Type Strains, Phase IV (KMG-IV): sequencing the most valuable type-strain genomes for metagenomic binning, comparative biology and taxonomic classification.</title>
        <authorList>
            <person name="Goeker M."/>
        </authorList>
    </citation>
    <scope>NUCLEOTIDE SEQUENCE [LARGE SCALE GENOMIC DNA]</scope>
    <source>
        <strain evidence="12 13">DSM 27026</strain>
    </source>
</reference>
<accession>A0A840VFJ2</accession>
<dbReference type="Proteomes" id="UP000553706">
    <property type="component" value="Unassembled WGS sequence"/>
</dbReference>
<evidence type="ECO:0000256" key="9">
    <source>
        <dbReference type="ARBA" id="ARBA00048212"/>
    </source>
</evidence>
<evidence type="ECO:0000256" key="11">
    <source>
        <dbReference type="ARBA" id="ARBA00049229"/>
    </source>
</evidence>
<evidence type="ECO:0000256" key="6">
    <source>
        <dbReference type="ARBA" id="ARBA00013053"/>
    </source>
</evidence>
<dbReference type="PANTHER" id="PTHR42743:SF11">
    <property type="entry name" value="AMINODEOXYCHORISMATE LYASE"/>
    <property type="match status" value="1"/>
</dbReference>
<dbReference type="EC" id="2.6.1.42" evidence="6"/>
<dbReference type="InterPro" id="IPR001544">
    <property type="entry name" value="Aminotrans_IV"/>
</dbReference>
<comment type="catalytic activity">
    <reaction evidence="9">
        <text>L-valine + 2-oxoglutarate = 3-methyl-2-oxobutanoate + L-glutamate</text>
        <dbReference type="Rhea" id="RHEA:24813"/>
        <dbReference type="ChEBI" id="CHEBI:11851"/>
        <dbReference type="ChEBI" id="CHEBI:16810"/>
        <dbReference type="ChEBI" id="CHEBI:29985"/>
        <dbReference type="ChEBI" id="CHEBI:57762"/>
        <dbReference type="EC" id="2.6.1.42"/>
    </reaction>
</comment>
<comment type="pathway">
    <text evidence="4">Amino-acid biosynthesis; L-leucine biosynthesis; L-leucine from 3-methyl-2-oxobutanoate: step 4/4.</text>
</comment>
<comment type="catalytic activity">
    <reaction evidence="10">
        <text>L-isoleucine + 2-oxoglutarate = (S)-3-methyl-2-oxopentanoate + L-glutamate</text>
        <dbReference type="Rhea" id="RHEA:24801"/>
        <dbReference type="ChEBI" id="CHEBI:16810"/>
        <dbReference type="ChEBI" id="CHEBI:29985"/>
        <dbReference type="ChEBI" id="CHEBI:35146"/>
        <dbReference type="ChEBI" id="CHEBI:58045"/>
        <dbReference type="EC" id="2.6.1.42"/>
    </reaction>
</comment>